<comment type="pathway">
    <text evidence="9">Purine metabolism; 7-cyano-7-deazaguanine biosynthesis.</text>
</comment>
<evidence type="ECO:0000256" key="5">
    <source>
        <dbReference type="ARBA" id="ARBA00022842"/>
    </source>
</evidence>
<feature type="binding site" evidence="9">
    <location>
        <position position="30"/>
    </location>
    <ligand>
        <name>[4Fe-4S] cluster</name>
        <dbReference type="ChEBI" id="CHEBI:49883"/>
        <note>4Fe-4S-S-AdoMet</note>
    </ligand>
</feature>
<dbReference type="Gene3D" id="3.20.20.70">
    <property type="entry name" value="Aldolase class I"/>
    <property type="match status" value="1"/>
</dbReference>
<feature type="binding site" evidence="9">
    <location>
        <begin position="11"/>
        <end position="13"/>
    </location>
    <ligand>
        <name>substrate</name>
    </ligand>
</feature>
<comment type="caution">
    <text evidence="9">Lacks conserved residue(s) required for the propagation of feature annotation.</text>
</comment>
<protein>
    <recommendedName>
        <fullName evidence="9">7-carboxy-7-deazaguanine synthase</fullName>
        <shortName evidence="9">CDG synthase</shortName>
        <ecNumber evidence="9">4.3.99.3</ecNumber>
    </recommendedName>
    <alternativeName>
        <fullName evidence="9">Queuosine biosynthesis protein QueE</fullName>
    </alternativeName>
</protein>
<comment type="cofactor">
    <cofactor evidence="9">
        <name>Mg(2+)</name>
        <dbReference type="ChEBI" id="CHEBI:18420"/>
    </cofactor>
</comment>
<accession>A0ABV3H7K4</accession>
<feature type="domain" description="Radical SAM core" evidence="10">
    <location>
        <begin position="17"/>
        <end position="212"/>
    </location>
</feature>
<feature type="binding site" evidence="9">
    <location>
        <position position="26"/>
    </location>
    <ligand>
        <name>substrate</name>
    </ligand>
</feature>
<keyword evidence="2 9" id="KW-0949">S-adenosyl-L-methionine</keyword>
<keyword evidence="3 9" id="KW-0479">Metal-binding</keyword>
<comment type="catalytic activity">
    <reaction evidence="9">
        <text>6-carboxy-5,6,7,8-tetrahydropterin + H(+) = 7-carboxy-7-carbaguanine + NH4(+)</text>
        <dbReference type="Rhea" id="RHEA:27974"/>
        <dbReference type="ChEBI" id="CHEBI:15378"/>
        <dbReference type="ChEBI" id="CHEBI:28938"/>
        <dbReference type="ChEBI" id="CHEBI:61032"/>
        <dbReference type="ChEBI" id="CHEBI:61036"/>
        <dbReference type="EC" id="4.3.99.3"/>
    </reaction>
</comment>
<comment type="function">
    <text evidence="9">Catalyzes the complex heterocyclic radical-mediated conversion of 6-carboxy-5,6,7,8-tetrahydropterin (CPH4) to 7-carboxy-7-deazaguanine (CDG), a step common to the biosynthetic pathways of all 7-deazapurine-containing compounds.</text>
</comment>
<dbReference type="PANTHER" id="PTHR42836">
    <property type="entry name" value="7-CARBOXY-7-DEAZAGUANINE SYNTHASE"/>
    <property type="match status" value="1"/>
</dbReference>
<dbReference type="EC" id="4.3.99.3" evidence="9"/>
<evidence type="ECO:0000259" key="10">
    <source>
        <dbReference type="PROSITE" id="PS51918"/>
    </source>
</evidence>
<keyword evidence="12" id="KW-1185">Reference proteome</keyword>
<comment type="subunit">
    <text evidence="9">Homodimer.</text>
</comment>
<keyword evidence="4 9" id="KW-0671">Queuosine biosynthesis</keyword>
<feature type="binding site" evidence="9">
    <location>
        <begin position="47"/>
        <end position="49"/>
    </location>
    <ligand>
        <name>S-adenosyl-L-methionine</name>
        <dbReference type="ChEBI" id="CHEBI:59789"/>
    </ligand>
</feature>
<dbReference type="PANTHER" id="PTHR42836:SF1">
    <property type="entry name" value="7-CARBOXY-7-DEAZAGUANINE SYNTHASE"/>
    <property type="match status" value="1"/>
</dbReference>
<dbReference type="InterPro" id="IPR007197">
    <property type="entry name" value="rSAM"/>
</dbReference>
<dbReference type="InterPro" id="IPR024924">
    <property type="entry name" value="7-CO-7-deazaguanine_synth-like"/>
</dbReference>
<dbReference type="InterPro" id="IPR030977">
    <property type="entry name" value="QueE_Cx14CxxC"/>
</dbReference>
<comment type="cofactor">
    <cofactor evidence="9">
        <name>[4Fe-4S] cluster</name>
        <dbReference type="ChEBI" id="CHEBI:49883"/>
    </cofactor>
    <text evidence="9">Binds 1 [4Fe-4S] cluster. The cluster is coordinated with 3 cysteines and an exchangeable S-adenosyl-L-methionine.</text>
</comment>
<keyword evidence="7 9" id="KW-0411">Iron-sulfur</keyword>
<dbReference type="RefSeq" id="WP_364453396.1">
    <property type="nucleotide sequence ID" value="NZ_JBFARM010000007.1"/>
</dbReference>
<dbReference type="InterPro" id="IPR013785">
    <property type="entry name" value="Aldolase_TIM"/>
</dbReference>
<feature type="binding site" evidence="9">
    <location>
        <position position="94"/>
    </location>
    <ligand>
        <name>S-adenosyl-L-methionine</name>
        <dbReference type="ChEBI" id="CHEBI:59789"/>
    </ligand>
</feature>
<evidence type="ECO:0000256" key="9">
    <source>
        <dbReference type="HAMAP-Rule" id="MF_00917"/>
    </source>
</evidence>
<feature type="binding site" evidence="9">
    <location>
        <position position="92"/>
    </location>
    <ligand>
        <name>substrate</name>
    </ligand>
</feature>
<evidence type="ECO:0000256" key="7">
    <source>
        <dbReference type="ARBA" id="ARBA00023014"/>
    </source>
</evidence>
<sequence length="212" mass="23196">MYRIKEIFYTLQGEGSHAGRPSVFCRFTSCNLWTGREKDRHRAICKFCDTDFVGTDGPGGGRFATAADLASAVAKAWAGKPHPRSRPYVVCTGGEPLLQLDAEAVDALHSEGFEVAVETNGTQAAPEGIDWICVSPKAGGQLVLASGHDLKLVYPQVGAEPELFEDLDFDRFLLQPMDGEDLVANTKAAIEYCLDHPQWQLSVQTHKFLGIR</sequence>
<feature type="binding site" evidence="9">
    <location>
        <position position="48"/>
    </location>
    <ligand>
        <name>[4Fe-4S] cluster</name>
        <dbReference type="ChEBI" id="CHEBI:49883"/>
        <note>4Fe-4S-S-AdoMet</note>
    </ligand>
</feature>
<keyword evidence="1 9" id="KW-0004">4Fe-4S</keyword>
<evidence type="ECO:0000256" key="3">
    <source>
        <dbReference type="ARBA" id="ARBA00022723"/>
    </source>
</evidence>
<feature type="binding site" evidence="9">
    <location>
        <position position="45"/>
    </location>
    <ligand>
        <name>[4Fe-4S] cluster</name>
        <dbReference type="ChEBI" id="CHEBI:49883"/>
        <note>4Fe-4S-S-AdoMet</note>
    </ligand>
</feature>
<dbReference type="PROSITE" id="PS51918">
    <property type="entry name" value="RADICAL_SAM"/>
    <property type="match status" value="1"/>
</dbReference>
<keyword evidence="8 9" id="KW-0456">Lyase</keyword>
<keyword evidence="6 9" id="KW-0408">Iron</keyword>
<proteinExistence type="inferred from homology"/>
<evidence type="ECO:0000256" key="8">
    <source>
        <dbReference type="ARBA" id="ARBA00023239"/>
    </source>
</evidence>
<feature type="binding site" evidence="9">
    <location>
        <begin position="175"/>
        <end position="178"/>
    </location>
    <ligand>
        <name>S-adenosyl-L-methionine</name>
        <dbReference type="ChEBI" id="CHEBI:59789"/>
    </ligand>
</feature>
<comment type="caution">
    <text evidence="11">The sequence shown here is derived from an EMBL/GenBank/DDBJ whole genome shotgun (WGS) entry which is preliminary data.</text>
</comment>
<dbReference type="SFLD" id="SFLDF00376">
    <property type="entry name" value="7-carboxy-7-deazaguanine_synth"/>
    <property type="match status" value="1"/>
</dbReference>
<dbReference type="NCBIfam" id="TIGR04508">
    <property type="entry name" value="queE_Cx14CxxC"/>
    <property type="match status" value="1"/>
</dbReference>
<dbReference type="SUPFAM" id="SSF102114">
    <property type="entry name" value="Radical SAM enzymes"/>
    <property type="match status" value="1"/>
</dbReference>
<dbReference type="GO" id="GO:0016829">
    <property type="term" value="F:lyase activity"/>
    <property type="evidence" value="ECO:0007669"/>
    <property type="project" value="UniProtKB-KW"/>
</dbReference>
<dbReference type="InterPro" id="IPR058240">
    <property type="entry name" value="rSAM_sf"/>
</dbReference>
<dbReference type="Pfam" id="PF04055">
    <property type="entry name" value="Radical_SAM"/>
    <property type="match status" value="1"/>
</dbReference>
<reference evidence="11 12" key="1">
    <citation type="submission" date="2024-06" db="EMBL/GenBank/DDBJ databases">
        <title>The Natural Products Discovery Center: Release of the First 8490 Sequenced Strains for Exploring Actinobacteria Biosynthetic Diversity.</title>
        <authorList>
            <person name="Kalkreuter E."/>
            <person name="Kautsar S.A."/>
            <person name="Yang D."/>
            <person name="Bader C.D."/>
            <person name="Teijaro C.N."/>
            <person name="Fluegel L."/>
            <person name="Davis C.M."/>
            <person name="Simpson J.R."/>
            <person name="Lauterbach L."/>
            <person name="Steele A.D."/>
            <person name="Gui C."/>
            <person name="Meng S."/>
            <person name="Li G."/>
            <person name="Viehrig K."/>
            <person name="Ye F."/>
            <person name="Su P."/>
            <person name="Kiefer A.F."/>
            <person name="Nichols A."/>
            <person name="Cepeda A.J."/>
            <person name="Yan W."/>
            <person name="Fan B."/>
            <person name="Jiang Y."/>
            <person name="Adhikari A."/>
            <person name="Zheng C.-J."/>
            <person name="Schuster L."/>
            <person name="Cowan T.M."/>
            <person name="Smanski M.J."/>
            <person name="Chevrette M.G."/>
            <person name="De Carvalho L.P.S."/>
            <person name="Shen B."/>
        </authorList>
    </citation>
    <scope>NUCLEOTIDE SEQUENCE [LARGE SCALE GENOMIC DNA]</scope>
    <source>
        <strain evidence="11 12">NPDC049574</strain>
    </source>
</reference>
<evidence type="ECO:0000256" key="1">
    <source>
        <dbReference type="ARBA" id="ARBA00022485"/>
    </source>
</evidence>
<dbReference type="HAMAP" id="MF_00917">
    <property type="entry name" value="QueE"/>
    <property type="match status" value="1"/>
</dbReference>
<feature type="binding site" evidence="9">
    <location>
        <position position="50"/>
    </location>
    <ligand>
        <name>Mg(2+)</name>
        <dbReference type="ChEBI" id="CHEBI:18420"/>
    </ligand>
</feature>
<gene>
    <name evidence="9 11" type="primary">queE</name>
    <name evidence="11" type="ORF">AB0K40_23475</name>
</gene>
<comment type="cofactor">
    <cofactor evidence="9">
        <name>S-adenosyl-L-methionine</name>
        <dbReference type="ChEBI" id="CHEBI:59789"/>
    </cofactor>
    <text evidence="9">Binds 1 S-adenosyl-L-methionine per subunit.</text>
</comment>
<dbReference type="Proteomes" id="UP001552427">
    <property type="component" value="Unassembled WGS sequence"/>
</dbReference>
<keyword evidence="5 9" id="KW-0460">Magnesium</keyword>
<evidence type="ECO:0000313" key="12">
    <source>
        <dbReference type="Proteomes" id="UP001552427"/>
    </source>
</evidence>
<evidence type="ECO:0000256" key="2">
    <source>
        <dbReference type="ARBA" id="ARBA00022691"/>
    </source>
</evidence>
<name>A0ABV3H7K4_9ACTN</name>
<evidence type="ECO:0000256" key="6">
    <source>
        <dbReference type="ARBA" id="ARBA00023004"/>
    </source>
</evidence>
<comment type="similarity">
    <text evidence="9">Belongs to the radical SAM superfamily. 7-carboxy-7-deazaguanine synthase family.</text>
</comment>
<dbReference type="SFLD" id="SFLDS00029">
    <property type="entry name" value="Radical_SAM"/>
    <property type="match status" value="1"/>
</dbReference>
<dbReference type="EMBL" id="JBFARM010000007">
    <property type="protein sequence ID" value="MEV4288483.1"/>
    <property type="molecule type" value="Genomic_DNA"/>
</dbReference>
<evidence type="ECO:0000256" key="4">
    <source>
        <dbReference type="ARBA" id="ARBA00022785"/>
    </source>
</evidence>
<organism evidence="11 12">
    <name type="scientific">Nonomuraea bangladeshensis</name>
    <dbReference type="NCBI Taxonomy" id="404385"/>
    <lineage>
        <taxon>Bacteria</taxon>
        <taxon>Bacillati</taxon>
        <taxon>Actinomycetota</taxon>
        <taxon>Actinomycetes</taxon>
        <taxon>Streptosporangiales</taxon>
        <taxon>Streptosporangiaceae</taxon>
        <taxon>Nonomuraea</taxon>
    </lineage>
</organism>
<feature type="binding site" evidence="9">
    <location>
        <begin position="135"/>
        <end position="137"/>
    </location>
    <ligand>
        <name>S-adenosyl-L-methionine</name>
        <dbReference type="ChEBI" id="CHEBI:59789"/>
    </ligand>
</feature>
<evidence type="ECO:0000313" key="11">
    <source>
        <dbReference type="EMBL" id="MEV4288483.1"/>
    </source>
</evidence>